<dbReference type="Gene3D" id="1.10.510.10">
    <property type="entry name" value="Transferase(Phosphotransferase) domain 1"/>
    <property type="match status" value="1"/>
</dbReference>
<keyword evidence="4" id="KW-0808">Transferase</keyword>
<dbReference type="PROSITE" id="PS00108">
    <property type="entry name" value="PROTEIN_KINASE_ST"/>
    <property type="match status" value="1"/>
</dbReference>
<protein>
    <submittedName>
        <fullName evidence="4">Kinase-like protein</fullName>
    </submittedName>
</protein>
<accession>A0A8E2DI81</accession>
<dbReference type="InterPro" id="IPR051681">
    <property type="entry name" value="Ser/Thr_Kinases-Pseudokinases"/>
</dbReference>
<evidence type="ECO:0000313" key="5">
    <source>
        <dbReference type="Proteomes" id="UP000250043"/>
    </source>
</evidence>
<dbReference type="InterPro" id="IPR000719">
    <property type="entry name" value="Prot_kinase_dom"/>
</dbReference>
<gene>
    <name evidence="4" type="ORF">OBBRIDRAFT_733370</name>
</gene>
<dbReference type="GO" id="GO:0004674">
    <property type="term" value="F:protein serine/threonine kinase activity"/>
    <property type="evidence" value="ECO:0007669"/>
    <property type="project" value="TreeGrafter"/>
</dbReference>
<name>A0A8E2DI81_9APHY</name>
<keyword evidence="1" id="KW-0547">Nucleotide-binding</keyword>
<feature type="domain" description="Protein kinase" evidence="3">
    <location>
        <begin position="48"/>
        <end position="318"/>
    </location>
</feature>
<evidence type="ECO:0000256" key="2">
    <source>
        <dbReference type="ARBA" id="ARBA00022840"/>
    </source>
</evidence>
<dbReference type="PROSITE" id="PS50011">
    <property type="entry name" value="PROTEIN_KINASE_DOM"/>
    <property type="match status" value="1"/>
</dbReference>
<dbReference type="InterPro" id="IPR011009">
    <property type="entry name" value="Kinase-like_dom_sf"/>
</dbReference>
<dbReference type="Proteomes" id="UP000250043">
    <property type="component" value="Unassembled WGS sequence"/>
</dbReference>
<dbReference type="GO" id="GO:0005524">
    <property type="term" value="F:ATP binding"/>
    <property type="evidence" value="ECO:0007669"/>
    <property type="project" value="UniProtKB-KW"/>
</dbReference>
<dbReference type="PANTHER" id="PTHR44329:SF298">
    <property type="entry name" value="MIXED LINEAGE KINASE DOMAIN-LIKE PROTEIN"/>
    <property type="match status" value="1"/>
</dbReference>
<keyword evidence="2" id="KW-0067">ATP-binding</keyword>
<keyword evidence="5" id="KW-1185">Reference proteome</keyword>
<organism evidence="4 5">
    <name type="scientific">Obba rivulosa</name>
    <dbReference type="NCBI Taxonomy" id="1052685"/>
    <lineage>
        <taxon>Eukaryota</taxon>
        <taxon>Fungi</taxon>
        <taxon>Dikarya</taxon>
        <taxon>Basidiomycota</taxon>
        <taxon>Agaricomycotina</taxon>
        <taxon>Agaricomycetes</taxon>
        <taxon>Polyporales</taxon>
        <taxon>Gelatoporiaceae</taxon>
        <taxon>Obba</taxon>
    </lineage>
</organism>
<dbReference type="SMART" id="SM00220">
    <property type="entry name" value="S_TKc"/>
    <property type="match status" value="1"/>
</dbReference>
<evidence type="ECO:0000313" key="4">
    <source>
        <dbReference type="EMBL" id="OCH89035.1"/>
    </source>
</evidence>
<evidence type="ECO:0000259" key="3">
    <source>
        <dbReference type="PROSITE" id="PS50011"/>
    </source>
</evidence>
<dbReference type="EMBL" id="KV722437">
    <property type="protein sequence ID" value="OCH89035.1"/>
    <property type="molecule type" value="Genomic_DNA"/>
</dbReference>
<dbReference type="AlphaFoldDB" id="A0A8E2DI81"/>
<dbReference type="Pfam" id="PF07714">
    <property type="entry name" value="PK_Tyr_Ser-Thr"/>
    <property type="match status" value="1"/>
</dbReference>
<dbReference type="SUPFAM" id="SSF56112">
    <property type="entry name" value="Protein kinase-like (PK-like)"/>
    <property type="match status" value="1"/>
</dbReference>
<dbReference type="InterPro" id="IPR001245">
    <property type="entry name" value="Ser-Thr/Tyr_kinase_cat_dom"/>
</dbReference>
<proteinExistence type="predicted"/>
<keyword evidence="4" id="KW-0418">Kinase</keyword>
<sequence>MDIQLLDYNLIEVSDKLRRQCLDALRKLCGRNRILPKSFVLPVDTVRQTSDEPVAYGGFADVYQGQFGGSEVALKVLRIHKDATNNIVQEEMATFCREAVVWKRLRHPNITPFIGIDETSFPSRIAIVCKWMPYGTVAAYLSRHRAANRPKLSLDVARGLEYLHGMNILHGDLKSANILVDEQEMACLADFGLAALFHTSKAATFSTVAGSTRWVAPELFDPEQFGLEKAENTPRSDVYALSMVIWEIFTGRIPFDQHKRDATVMLHVLRGARPQRPAEATPLGLSDDVWALMEGCWDAKWQNRPPLAMTVKRLEEVAKQFSGGTAPIEWPLPL</sequence>
<dbReference type="InterPro" id="IPR008271">
    <property type="entry name" value="Ser/Thr_kinase_AS"/>
</dbReference>
<evidence type="ECO:0000256" key="1">
    <source>
        <dbReference type="ARBA" id="ARBA00022741"/>
    </source>
</evidence>
<reference evidence="4 5" key="1">
    <citation type="submission" date="2016-07" db="EMBL/GenBank/DDBJ databases">
        <title>Draft genome of the white-rot fungus Obba rivulosa 3A-2.</title>
        <authorList>
            <consortium name="DOE Joint Genome Institute"/>
            <person name="Miettinen O."/>
            <person name="Riley R."/>
            <person name="Acob R."/>
            <person name="Barry K."/>
            <person name="Cullen D."/>
            <person name="De Vries R."/>
            <person name="Hainaut M."/>
            <person name="Hatakka A."/>
            <person name="Henrissat B."/>
            <person name="Hilden K."/>
            <person name="Kuo R."/>
            <person name="Labutti K."/>
            <person name="Lipzen A."/>
            <person name="Makela M.R."/>
            <person name="Sandor L."/>
            <person name="Spatafora J.W."/>
            <person name="Grigoriev I.V."/>
            <person name="Hibbett D.S."/>
        </authorList>
    </citation>
    <scope>NUCLEOTIDE SEQUENCE [LARGE SCALE GENOMIC DNA]</scope>
    <source>
        <strain evidence="4 5">3A-2</strain>
    </source>
</reference>
<dbReference type="OrthoDB" id="2791079at2759"/>
<dbReference type="PANTHER" id="PTHR44329">
    <property type="entry name" value="SERINE/THREONINE-PROTEIN KINASE TNNI3K-RELATED"/>
    <property type="match status" value="1"/>
</dbReference>